<dbReference type="AlphaFoldDB" id="A0A9Q1N3G3"/>
<accession>A0A9Q1N3G3</accession>
<dbReference type="OrthoDB" id="1719291at2759"/>
<evidence type="ECO:0000313" key="1">
    <source>
        <dbReference type="EMBL" id="KAJ8571021.1"/>
    </source>
</evidence>
<sequence length="176" mass="20565">MATKSKPQIVTYDVFEGLSSWELVNPSDDEQDHTDDDQELLKQEDPFDLKQFDDEKMCKQENPCSFGIPMKSLSLFVDDSFKAADDDNNLDDELVPIWLSDKFGRQRIRKVGKRFSSRMNKSKRLPYYYNRPGFVSGKHGLVILFPLPSFRFSFEKRKIFDWVGDAGDLEGRYDRN</sequence>
<evidence type="ECO:0000313" key="2">
    <source>
        <dbReference type="Proteomes" id="UP001152561"/>
    </source>
</evidence>
<dbReference type="PANTHER" id="PTHR48213:SF1">
    <property type="entry name" value="PROSTATIC SPERMINE-BINDING-LIKE PROTEIN"/>
    <property type="match status" value="1"/>
</dbReference>
<keyword evidence="2" id="KW-1185">Reference proteome</keyword>
<dbReference type="PANTHER" id="PTHR48213">
    <property type="entry name" value="VID27-LIKE PROTEIN"/>
    <property type="match status" value="1"/>
</dbReference>
<dbReference type="Proteomes" id="UP001152561">
    <property type="component" value="Unassembled WGS sequence"/>
</dbReference>
<proteinExistence type="predicted"/>
<protein>
    <submittedName>
        <fullName evidence="1">Uncharacterized protein</fullName>
    </submittedName>
</protein>
<dbReference type="EMBL" id="JAJAGQ010000002">
    <property type="protein sequence ID" value="KAJ8571021.1"/>
    <property type="molecule type" value="Genomic_DNA"/>
</dbReference>
<comment type="caution">
    <text evidence="1">The sequence shown here is derived from an EMBL/GenBank/DDBJ whole genome shotgun (WGS) entry which is preliminary data.</text>
</comment>
<name>A0A9Q1N3G3_9SOLA</name>
<reference evidence="2" key="1">
    <citation type="journal article" date="2023" name="Proc. Natl. Acad. Sci. U.S.A.">
        <title>Genomic and structural basis for evolution of tropane alkaloid biosynthesis.</title>
        <authorList>
            <person name="Wanga Y.-J."/>
            <person name="Taina T."/>
            <person name="Yua J.-Y."/>
            <person name="Lia J."/>
            <person name="Xua B."/>
            <person name="Chenc J."/>
            <person name="D'Auriad J.C."/>
            <person name="Huanga J.-P."/>
            <person name="Huanga S.-X."/>
        </authorList>
    </citation>
    <scope>NUCLEOTIDE SEQUENCE [LARGE SCALE GENOMIC DNA]</scope>
    <source>
        <strain evidence="2">cv. KIB-2019</strain>
    </source>
</reference>
<organism evidence="1 2">
    <name type="scientific">Anisodus acutangulus</name>
    <dbReference type="NCBI Taxonomy" id="402998"/>
    <lineage>
        <taxon>Eukaryota</taxon>
        <taxon>Viridiplantae</taxon>
        <taxon>Streptophyta</taxon>
        <taxon>Embryophyta</taxon>
        <taxon>Tracheophyta</taxon>
        <taxon>Spermatophyta</taxon>
        <taxon>Magnoliopsida</taxon>
        <taxon>eudicotyledons</taxon>
        <taxon>Gunneridae</taxon>
        <taxon>Pentapetalae</taxon>
        <taxon>asterids</taxon>
        <taxon>lamiids</taxon>
        <taxon>Solanales</taxon>
        <taxon>Solanaceae</taxon>
        <taxon>Solanoideae</taxon>
        <taxon>Hyoscyameae</taxon>
        <taxon>Anisodus</taxon>
    </lineage>
</organism>
<gene>
    <name evidence="1" type="ORF">K7X08_037993</name>
</gene>